<dbReference type="Proteomes" id="UP000663829">
    <property type="component" value="Unassembled WGS sequence"/>
</dbReference>
<name>A0A816D7A8_9BILA</name>
<dbReference type="Gene3D" id="1.10.510.10">
    <property type="entry name" value="Transferase(Phosphotransferase) domain 1"/>
    <property type="match status" value="1"/>
</dbReference>
<dbReference type="Pfam" id="PF07714">
    <property type="entry name" value="PK_Tyr_Ser-Thr"/>
    <property type="match status" value="1"/>
</dbReference>
<feature type="binding site" evidence="5">
    <location>
        <position position="45"/>
    </location>
    <ligand>
        <name>ATP</name>
        <dbReference type="ChEBI" id="CHEBI:30616"/>
    </ligand>
</feature>
<evidence type="ECO:0000313" key="8">
    <source>
        <dbReference type="EMBL" id="CAF4535968.1"/>
    </source>
</evidence>
<dbReference type="FunFam" id="3.30.200.20:FF:000180">
    <property type="entry name" value="serine/threonine-protein kinase STY46-like"/>
    <property type="match status" value="1"/>
</dbReference>
<evidence type="ECO:0000259" key="6">
    <source>
        <dbReference type="PROSITE" id="PS50011"/>
    </source>
</evidence>
<keyword evidence="1" id="KW-0808">Transferase</keyword>
<gene>
    <name evidence="7" type="ORF">GPM918_LOCUS44503</name>
    <name evidence="8" type="ORF">SRO942_LOCUS46390</name>
</gene>
<keyword evidence="4 5" id="KW-0067">ATP-binding</keyword>
<evidence type="ECO:0000313" key="9">
    <source>
        <dbReference type="Proteomes" id="UP000663829"/>
    </source>
</evidence>
<evidence type="ECO:0000256" key="1">
    <source>
        <dbReference type="ARBA" id="ARBA00022679"/>
    </source>
</evidence>
<dbReference type="EMBL" id="CAJOBC010112610">
    <property type="protein sequence ID" value="CAF4535968.1"/>
    <property type="molecule type" value="Genomic_DNA"/>
</dbReference>
<feature type="domain" description="Protein kinase" evidence="6">
    <location>
        <begin position="18"/>
        <end position="139"/>
    </location>
</feature>
<feature type="non-terminal residue" evidence="7">
    <location>
        <position position="1"/>
    </location>
</feature>
<evidence type="ECO:0000256" key="4">
    <source>
        <dbReference type="ARBA" id="ARBA00022840"/>
    </source>
</evidence>
<evidence type="ECO:0000256" key="5">
    <source>
        <dbReference type="PROSITE-ProRule" id="PRU10141"/>
    </source>
</evidence>
<dbReference type="SUPFAM" id="SSF56112">
    <property type="entry name" value="Protein kinase-like (PK-like)"/>
    <property type="match status" value="1"/>
</dbReference>
<dbReference type="InterPro" id="IPR011009">
    <property type="entry name" value="Kinase-like_dom_sf"/>
</dbReference>
<proteinExistence type="predicted"/>
<dbReference type="PROSITE" id="PS50011">
    <property type="entry name" value="PROTEIN_KINASE_DOM"/>
    <property type="match status" value="1"/>
</dbReference>
<dbReference type="PANTHER" id="PTHR24418">
    <property type="entry name" value="TYROSINE-PROTEIN KINASE"/>
    <property type="match status" value="1"/>
</dbReference>
<organism evidence="7 9">
    <name type="scientific">Didymodactylos carnosus</name>
    <dbReference type="NCBI Taxonomy" id="1234261"/>
    <lineage>
        <taxon>Eukaryota</taxon>
        <taxon>Metazoa</taxon>
        <taxon>Spiralia</taxon>
        <taxon>Gnathifera</taxon>
        <taxon>Rotifera</taxon>
        <taxon>Eurotatoria</taxon>
        <taxon>Bdelloidea</taxon>
        <taxon>Philodinida</taxon>
        <taxon>Philodinidae</taxon>
        <taxon>Didymodactylos</taxon>
    </lineage>
</organism>
<dbReference type="GO" id="GO:0005524">
    <property type="term" value="F:ATP binding"/>
    <property type="evidence" value="ECO:0007669"/>
    <property type="project" value="UniProtKB-UniRule"/>
</dbReference>
<dbReference type="Proteomes" id="UP000681722">
    <property type="component" value="Unassembled WGS sequence"/>
</dbReference>
<dbReference type="AlphaFoldDB" id="A0A816D7A8"/>
<evidence type="ECO:0000256" key="3">
    <source>
        <dbReference type="ARBA" id="ARBA00022777"/>
    </source>
</evidence>
<dbReference type="OrthoDB" id="546826at2759"/>
<dbReference type="GO" id="GO:0004672">
    <property type="term" value="F:protein kinase activity"/>
    <property type="evidence" value="ECO:0007669"/>
    <property type="project" value="InterPro"/>
</dbReference>
<reference evidence="7" key="1">
    <citation type="submission" date="2021-02" db="EMBL/GenBank/DDBJ databases">
        <authorList>
            <person name="Nowell W R."/>
        </authorList>
    </citation>
    <scope>NUCLEOTIDE SEQUENCE</scope>
</reference>
<keyword evidence="9" id="KW-1185">Reference proteome</keyword>
<dbReference type="InterPro" id="IPR050198">
    <property type="entry name" value="Non-receptor_tyrosine_kinases"/>
</dbReference>
<accession>A0A816D7A8</accession>
<keyword evidence="2 5" id="KW-0547">Nucleotide-binding</keyword>
<keyword evidence="3" id="KW-0418">Kinase</keyword>
<protein>
    <recommendedName>
        <fullName evidence="6">Protein kinase domain-containing protein</fullName>
    </recommendedName>
</protein>
<dbReference type="InterPro" id="IPR017441">
    <property type="entry name" value="Protein_kinase_ATP_BS"/>
</dbReference>
<dbReference type="EMBL" id="CAJNOQ010044519">
    <property type="protein sequence ID" value="CAF1633493.1"/>
    <property type="molecule type" value="Genomic_DNA"/>
</dbReference>
<dbReference type="InterPro" id="IPR000719">
    <property type="entry name" value="Prot_kinase_dom"/>
</dbReference>
<evidence type="ECO:0000313" key="7">
    <source>
        <dbReference type="EMBL" id="CAF1633493.1"/>
    </source>
</evidence>
<comment type="caution">
    <text evidence="7">The sequence shown here is derived from an EMBL/GenBank/DDBJ whole genome shotgun (WGS) entry which is preliminary data.</text>
</comment>
<evidence type="ECO:0000256" key="2">
    <source>
        <dbReference type="ARBA" id="ARBA00022741"/>
    </source>
</evidence>
<dbReference type="PROSITE" id="PS00107">
    <property type="entry name" value="PROTEIN_KINASE_ATP"/>
    <property type="match status" value="1"/>
</dbReference>
<sequence length="139" mass="16186">TRLLRPVRRRFIIDNDDVKGNEGLGIGHFGQVFKAQYKNMPVAVKVLNERTVDNRKEKNNFIREALMLSKYDHKNIVKFIGIAAMKDPIMIVMELVEKGSLSNYLENPQNDPSRNQLIKFCRDIARGMAYLEERNVIHR</sequence>
<dbReference type="InterPro" id="IPR001245">
    <property type="entry name" value="Ser-Thr/Tyr_kinase_cat_dom"/>
</dbReference>